<comment type="caution">
    <text evidence="2">The sequence shown here is derived from an EMBL/GenBank/DDBJ whole genome shotgun (WGS) entry which is preliminary data.</text>
</comment>
<accession>A0A4Z2EBV2</accession>
<protein>
    <submittedName>
        <fullName evidence="2">Uncharacterized protein</fullName>
    </submittedName>
</protein>
<evidence type="ECO:0000256" key="1">
    <source>
        <dbReference type="SAM" id="MobiDB-lite"/>
    </source>
</evidence>
<feature type="compositionally biased region" description="Basic residues" evidence="1">
    <location>
        <begin position="106"/>
        <end position="120"/>
    </location>
</feature>
<proteinExistence type="predicted"/>
<reference evidence="2 3" key="1">
    <citation type="submission" date="2019-03" db="EMBL/GenBank/DDBJ databases">
        <title>First draft genome of Liparis tanakae, snailfish: a comprehensive survey of snailfish specific genes.</title>
        <authorList>
            <person name="Kim W."/>
            <person name="Song I."/>
            <person name="Jeong J.-H."/>
            <person name="Kim D."/>
            <person name="Kim S."/>
            <person name="Ryu S."/>
            <person name="Song J.Y."/>
            <person name="Lee S.K."/>
        </authorList>
    </citation>
    <scope>NUCLEOTIDE SEQUENCE [LARGE SCALE GENOMIC DNA]</scope>
    <source>
        <tissue evidence="2">Muscle</tissue>
    </source>
</reference>
<dbReference type="AlphaFoldDB" id="A0A4Z2EBV2"/>
<dbReference type="Proteomes" id="UP000314294">
    <property type="component" value="Unassembled WGS sequence"/>
</dbReference>
<evidence type="ECO:0000313" key="2">
    <source>
        <dbReference type="EMBL" id="TNN26231.1"/>
    </source>
</evidence>
<dbReference type="EMBL" id="SRLO01010687">
    <property type="protein sequence ID" value="TNN26231.1"/>
    <property type="molecule type" value="Genomic_DNA"/>
</dbReference>
<feature type="region of interest" description="Disordered" evidence="1">
    <location>
        <begin position="106"/>
        <end position="132"/>
    </location>
</feature>
<keyword evidence="3" id="KW-1185">Reference proteome</keyword>
<name>A0A4Z2EBV2_9TELE</name>
<evidence type="ECO:0000313" key="3">
    <source>
        <dbReference type="Proteomes" id="UP000314294"/>
    </source>
</evidence>
<gene>
    <name evidence="2" type="ORF">EYF80_063632</name>
</gene>
<organism evidence="2 3">
    <name type="scientific">Liparis tanakae</name>
    <name type="common">Tanaka's snailfish</name>
    <dbReference type="NCBI Taxonomy" id="230148"/>
    <lineage>
        <taxon>Eukaryota</taxon>
        <taxon>Metazoa</taxon>
        <taxon>Chordata</taxon>
        <taxon>Craniata</taxon>
        <taxon>Vertebrata</taxon>
        <taxon>Euteleostomi</taxon>
        <taxon>Actinopterygii</taxon>
        <taxon>Neopterygii</taxon>
        <taxon>Teleostei</taxon>
        <taxon>Neoteleostei</taxon>
        <taxon>Acanthomorphata</taxon>
        <taxon>Eupercaria</taxon>
        <taxon>Perciformes</taxon>
        <taxon>Cottioidei</taxon>
        <taxon>Cottales</taxon>
        <taxon>Liparidae</taxon>
        <taxon>Liparis</taxon>
    </lineage>
</organism>
<sequence length="173" mass="18742">MDSALNPGPVWSGSPAGGLEAVRSGPCCLVFSSHCSTPSRRPTAATDVVLDQSQAICVREQINNKFEINMSATGQLINNISSSIANRSRSHPVALRVYVLDQLRRPGGRRRRRTGGRHAVRPAGERPESPLADAGSLYENRLAWETKLCRTFSQGTFLSGNPFSGNLFSGNLF</sequence>